<keyword evidence="3 6" id="KW-0547">Nucleotide-binding</keyword>
<comment type="catalytic activity">
    <reaction evidence="5 6">
        <text>cytidine(34) in tRNA(Ile2) + L-lysine + ATP = lysidine(34) in tRNA(Ile2) + AMP + diphosphate + H(+)</text>
        <dbReference type="Rhea" id="RHEA:43744"/>
        <dbReference type="Rhea" id="RHEA-COMP:10625"/>
        <dbReference type="Rhea" id="RHEA-COMP:10670"/>
        <dbReference type="ChEBI" id="CHEBI:15378"/>
        <dbReference type="ChEBI" id="CHEBI:30616"/>
        <dbReference type="ChEBI" id="CHEBI:32551"/>
        <dbReference type="ChEBI" id="CHEBI:33019"/>
        <dbReference type="ChEBI" id="CHEBI:82748"/>
        <dbReference type="ChEBI" id="CHEBI:83665"/>
        <dbReference type="ChEBI" id="CHEBI:456215"/>
        <dbReference type="EC" id="6.3.4.19"/>
    </reaction>
</comment>
<dbReference type="HAMAP" id="MF_01161">
    <property type="entry name" value="tRNA_Ile_lys_synt"/>
    <property type="match status" value="1"/>
</dbReference>
<reference evidence="8" key="1">
    <citation type="journal article" date="2022" name="Genome Biol. Evol.">
        <title>A New Gene Family Diagnostic for Intracellular Biomineralization of Amorphous Ca Carbonates by Cyanobacteria.</title>
        <authorList>
            <person name="Benzerara K."/>
            <person name="Duprat E."/>
            <person name="Bitard-Feildel T."/>
            <person name="Caumes G."/>
            <person name="Cassier-Chauvat C."/>
            <person name="Chauvat F."/>
            <person name="Dezi M."/>
            <person name="Diop S.I."/>
            <person name="Gaschignard G."/>
            <person name="Gorgen S."/>
            <person name="Gugger M."/>
            <person name="Lopez-Garcia P."/>
            <person name="Millet M."/>
            <person name="Skouri-Panet F."/>
            <person name="Moreira D."/>
            <person name="Callebaut I."/>
        </authorList>
    </citation>
    <scope>NUCLEOTIDE SEQUENCE</scope>
    <source>
        <strain evidence="8">G9</strain>
    </source>
</reference>
<dbReference type="PANTHER" id="PTHR43033">
    <property type="entry name" value="TRNA(ILE)-LYSIDINE SYNTHASE-RELATED"/>
    <property type="match status" value="1"/>
</dbReference>
<reference evidence="8" key="2">
    <citation type="submission" date="2022-01" db="EMBL/GenBank/DDBJ databases">
        <authorList>
            <person name="Zivanovic Y."/>
            <person name="Moreira D."/>
            <person name="Lopez-Garcia P."/>
        </authorList>
    </citation>
    <scope>NUCLEOTIDE SEQUENCE</scope>
    <source>
        <strain evidence="8">G9</strain>
    </source>
</reference>
<dbReference type="InterPro" id="IPR012094">
    <property type="entry name" value="tRNA_Ile_lys_synt"/>
</dbReference>
<evidence type="ECO:0000313" key="8">
    <source>
        <dbReference type="EMBL" id="MDG2989808.1"/>
    </source>
</evidence>
<dbReference type="Proteomes" id="UP001154265">
    <property type="component" value="Unassembled WGS sequence"/>
</dbReference>
<dbReference type="Pfam" id="PF01171">
    <property type="entry name" value="ATP_bind_3"/>
    <property type="match status" value="1"/>
</dbReference>
<comment type="subcellular location">
    <subcellularLocation>
        <location evidence="6">Cytoplasm</location>
    </subcellularLocation>
</comment>
<keyword evidence="9" id="KW-1185">Reference proteome</keyword>
<evidence type="ECO:0000256" key="6">
    <source>
        <dbReference type="HAMAP-Rule" id="MF_01161"/>
    </source>
</evidence>
<dbReference type="EC" id="6.3.4.19" evidence="6"/>
<dbReference type="Gene3D" id="3.40.50.620">
    <property type="entry name" value="HUPs"/>
    <property type="match status" value="1"/>
</dbReference>
<keyword evidence="6" id="KW-0963">Cytoplasm</keyword>
<name>A0ABT6EXH1_9SYNE</name>
<feature type="domain" description="tRNA(Ile)-lysidine/2-thiocytidine synthase N-terminal" evidence="7">
    <location>
        <begin position="26"/>
        <end position="206"/>
    </location>
</feature>
<comment type="similarity">
    <text evidence="6">Belongs to the tRNA(Ile)-lysidine synthase family.</text>
</comment>
<evidence type="ECO:0000256" key="1">
    <source>
        <dbReference type="ARBA" id="ARBA00022598"/>
    </source>
</evidence>
<evidence type="ECO:0000259" key="7">
    <source>
        <dbReference type="Pfam" id="PF01171"/>
    </source>
</evidence>
<dbReference type="SUPFAM" id="SSF52402">
    <property type="entry name" value="Adenine nucleotide alpha hydrolases-like"/>
    <property type="match status" value="1"/>
</dbReference>
<dbReference type="GO" id="GO:0032267">
    <property type="term" value="F:tRNA(Ile)-lysidine synthase activity"/>
    <property type="evidence" value="ECO:0007669"/>
    <property type="project" value="UniProtKB-EC"/>
</dbReference>
<accession>A0ABT6EXH1</accession>
<comment type="domain">
    <text evidence="6">The N-terminal region contains the highly conserved SGGXDS motif, predicted to be a P-loop motif involved in ATP binding.</text>
</comment>
<keyword evidence="4 6" id="KW-0067">ATP-binding</keyword>
<protein>
    <recommendedName>
        <fullName evidence="6">tRNA(Ile)-lysidine synthase</fullName>
        <ecNumber evidence="6">6.3.4.19</ecNumber>
    </recommendedName>
    <alternativeName>
        <fullName evidence="6">tRNA(Ile)-2-lysyl-cytidine synthase</fullName>
    </alternativeName>
    <alternativeName>
        <fullName evidence="6">tRNA(Ile)-lysidine synthetase</fullName>
    </alternativeName>
</protein>
<evidence type="ECO:0000313" key="9">
    <source>
        <dbReference type="Proteomes" id="UP001154265"/>
    </source>
</evidence>
<comment type="function">
    <text evidence="6">Ligates lysine onto the cytidine present at position 34 of the AUA codon-specific tRNA(Ile) that contains the anticodon CAU, in an ATP-dependent manner. Cytidine is converted to lysidine, thus changing the amino acid specificity of the tRNA from methionine to isoleucine.</text>
</comment>
<dbReference type="SUPFAM" id="SSF82829">
    <property type="entry name" value="MesJ substrate recognition domain-like"/>
    <property type="match status" value="1"/>
</dbReference>
<proteinExistence type="inferred from homology"/>
<dbReference type="InterPro" id="IPR012795">
    <property type="entry name" value="tRNA_Ile_lys_synt_N"/>
</dbReference>
<sequence length="326" mass="37034">MAWGWVQARLHQLLRQHPWLPPHGSLLIGVSGGQDSLCLLRLLIDLQPHWHWSLQVVHCNHGWREDAQANAEFVQTLSETWGVTCRVAIAPPEIKTQKTEAAARAWRYQVFTEMAQGQNCSHVVTGHTASDQAETVLLNLLRGSGLDGLSSLTWQRSLTPEISLVRPLLWITRDETASFCQGQGISPWPDATNEQLTYRRNRIRQELIPYLQEHFNAQVEPALARTSDLLQGDREYLEAQALALRLTLEQSHPPGLHRVMLGQAHLALQRRVVRQFLQQHLSRRSNYAQIAKFLHLLTAPNHSQTDPFPGGAIARVDHPWIQLIFP</sequence>
<comment type="caution">
    <text evidence="8">The sequence shown here is derived from an EMBL/GenBank/DDBJ whole genome shotgun (WGS) entry which is preliminary data.</text>
</comment>
<dbReference type="PANTHER" id="PTHR43033:SF1">
    <property type="entry name" value="TRNA(ILE)-LYSIDINE SYNTHASE-RELATED"/>
    <property type="match status" value="1"/>
</dbReference>
<evidence type="ECO:0000256" key="2">
    <source>
        <dbReference type="ARBA" id="ARBA00022694"/>
    </source>
</evidence>
<dbReference type="EMBL" id="JAKKUT010000001">
    <property type="protein sequence ID" value="MDG2989808.1"/>
    <property type="molecule type" value="Genomic_DNA"/>
</dbReference>
<evidence type="ECO:0000256" key="5">
    <source>
        <dbReference type="ARBA" id="ARBA00048539"/>
    </source>
</evidence>
<feature type="binding site" evidence="6">
    <location>
        <begin position="31"/>
        <end position="36"/>
    </location>
    <ligand>
        <name>ATP</name>
        <dbReference type="ChEBI" id="CHEBI:30616"/>
    </ligand>
</feature>
<dbReference type="RefSeq" id="WP_277865721.1">
    <property type="nucleotide sequence ID" value="NZ_JAKKUT010000001.1"/>
</dbReference>
<gene>
    <name evidence="6 8" type="primary">tilS</name>
    <name evidence="8" type="ORF">L3556_02480</name>
</gene>
<organism evidence="8 9">
    <name type="scientific">Candidatus Synechococcus calcipolaris G9</name>
    <dbReference type="NCBI Taxonomy" id="1497997"/>
    <lineage>
        <taxon>Bacteria</taxon>
        <taxon>Bacillati</taxon>
        <taxon>Cyanobacteriota</taxon>
        <taxon>Cyanophyceae</taxon>
        <taxon>Synechococcales</taxon>
        <taxon>Synechococcaceae</taxon>
        <taxon>Synechococcus</taxon>
    </lineage>
</organism>
<keyword evidence="1 6" id="KW-0436">Ligase</keyword>
<dbReference type="CDD" id="cd01992">
    <property type="entry name" value="TilS_N"/>
    <property type="match status" value="1"/>
</dbReference>
<dbReference type="InterPro" id="IPR014729">
    <property type="entry name" value="Rossmann-like_a/b/a_fold"/>
</dbReference>
<evidence type="ECO:0000256" key="4">
    <source>
        <dbReference type="ARBA" id="ARBA00022840"/>
    </source>
</evidence>
<evidence type="ECO:0000256" key="3">
    <source>
        <dbReference type="ARBA" id="ARBA00022741"/>
    </source>
</evidence>
<dbReference type="NCBIfam" id="TIGR02432">
    <property type="entry name" value="lysidine_TilS_N"/>
    <property type="match status" value="1"/>
</dbReference>
<dbReference type="InterPro" id="IPR011063">
    <property type="entry name" value="TilS/TtcA_N"/>
</dbReference>
<keyword evidence="2 6" id="KW-0819">tRNA processing</keyword>
<dbReference type="Gene3D" id="1.20.59.20">
    <property type="match status" value="1"/>
</dbReference>